<name>A0ACC0HR45_9ERIC</name>
<proteinExistence type="predicted"/>
<sequence length="196" mass="21689">MHEVTTQATYLDTFSTDCCIADTTERKKGRGKSRSLALLKIKSQGKRLDVEICGITRNPLGPWSDKFTMISRGGFTSDLPSYNPNPSPKECLLQTKCDDHEEEGSSSPPQTASPGTPTGHFAVYVGEERRRFVVPIGFLSHPLFKMLLEKAYDEFGFEQRGGLVVPCSVAAFQEVVSAVQCCNAKFDFGHLVEEFI</sequence>
<evidence type="ECO:0000313" key="1">
    <source>
        <dbReference type="EMBL" id="KAI8014955.1"/>
    </source>
</evidence>
<gene>
    <name evidence="1" type="ORF">LOK49_LG05G00996</name>
</gene>
<protein>
    <submittedName>
        <fullName evidence="1">Auxin-responsive protein SAUR50</fullName>
    </submittedName>
</protein>
<evidence type="ECO:0000313" key="2">
    <source>
        <dbReference type="Proteomes" id="UP001060215"/>
    </source>
</evidence>
<organism evidence="1 2">
    <name type="scientific">Camellia lanceoleosa</name>
    <dbReference type="NCBI Taxonomy" id="1840588"/>
    <lineage>
        <taxon>Eukaryota</taxon>
        <taxon>Viridiplantae</taxon>
        <taxon>Streptophyta</taxon>
        <taxon>Embryophyta</taxon>
        <taxon>Tracheophyta</taxon>
        <taxon>Spermatophyta</taxon>
        <taxon>Magnoliopsida</taxon>
        <taxon>eudicotyledons</taxon>
        <taxon>Gunneridae</taxon>
        <taxon>Pentapetalae</taxon>
        <taxon>asterids</taxon>
        <taxon>Ericales</taxon>
        <taxon>Theaceae</taxon>
        <taxon>Camellia</taxon>
    </lineage>
</organism>
<comment type="caution">
    <text evidence="1">The sequence shown here is derived from an EMBL/GenBank/DDBJ whole genome shotgun (WGS) entry which is preliminary data.</text>
</comment>
<accession>A0ACC0HR45</accession>
<dbReference type="Proteomes" id="UP001060215">
    <property type="component" value="Chromosome 4"/>
</dbReference>
<dbReference type="EMBL" id="CM045761">
    <property type="protein sequence ID" value="KAI8014955.1"/>
    <property type="molecule type" value="Genomic_DNA"/>
</dbReference>
<reference evidence="1 2" key="1">
    <citation type="journal article" date="2022" name="Plant J.">
        <title>Chromosome-level genome of Camellia lanceoleosa provides a valuable resource for understanding genome evolution and self-incompatibility.</title>
        <authorList>
            <person name="Gong W."/>
            <person name="Xiao S."/>
            <person name="Wang L."/>
            <person name="Liao Z."/>
            <person name="Chang Y."/>
            <person name="Mo W."/>
            <person name="Hu G."/>
            <person name="Li W."/>
            <person name="Zhao G."/>
            <person name="Zhu H."/>
            <person name="Hu X."/>
            <person name="Ji K."/>
            <person name="Xiang X."/>
            <person name="Song Q."/>
            <person name="Yuan D."/>
            <person name="Jin S."/>
            <person name="Zhang L."/>
        </authorList>
    </citation>
    <scope>NUCLEOTIDE SEQUENCE [LARGE SCALE GENOMIC DNA]</scope>
    <source>
        <strain evidence="1">SQ_2022a</strain>
    </source>
</reference>
<keyword evidence="2" id="KW-1185">Reference proteome</keyword>